<dbReference type="AlphaFoldDB" id="A0A0F9BQ24"/>
<feature type="non-terminal residue" evidence="1">
    <location>
        <position position="1"/>
    </location>
</feature>
<evidence type="ECO:0000313" key="1">
    <source>
        <dbReference type="EMBL" id="KKK92644.1"/>
    </source>
</evidence>
<dbReference type="EMBL" id="LAZR01048125">
    <property type="protein sequence ID" value="KKK92644.1"/>
    <property type="molecule type" value="Genomic_DNA"/>
</dbReference>
<comment type="caution">
    <text evidence="1">The sequence shown here is derived from an EMBL/GenBank/DDBJ whole genome shotgun (WGS) entry which is preliminary data.</text>
</comment>
<accession>A0A0F9BQ24</accession>
<protein>
    <submittedName>
        <fullName evidence="1">Uncharacterized protein</fullName>
    </submittedName>
</protein>
<proteinExistence type="predicted"/>
<name>A0A0F9BQ24_9ZZZZ</name>
<dbReference type="Gene3D" id="2.40.30.20">
    <property type="match status" value="1"/>
</dbReference>
<gene>
    <name evidence="1" type="ORF">LCGC14_2700870</name>
</gene>
<reference evidence="1" key="1">
    <citation type="journal article" date="2015" name="Nature">
        <title>Complex archaea that bridge the gap between prokaryotes and eukaryotes.</title>
        <authorList>
            <person name="Spang A."/>
            <person name="Saw J.H."/>
            <person name="Jorgensen S.L."/>
            <person name="Zaremba-Niedzwiedzka K."/>
            <person name="Martijn J."/>
            <person name="Lind A.E."/>
            <person name="van Eijk R."/>
            <person name="Schleper C."/>
            <person name="Guy L."/>
            <person name="Ettema T.J."/>
        </authorList>
    </citation>
    <scope>NUCLEOTIDE SEQUENCE</scope>
</reference>
<feature type="non-terminal residue" evidence="1">
    <location>
        <position position="435"/>
    </location>
</feature>
<organism evidence="1">
    <name type="scientific">marine sediment metagenome</name>
    <dbReference type="NCBI Taxonomy" id="412755"/>
    <lineage>
        <taxon>unclassified sequences</taxon>
        <taxon>metagenomes</taxon>
        <taxon>ecological metagenomes</taxon>
    </lineage>
</organism>
<dbReference type="InterPro" id="IPR023366">
    <property type="entry name" value="ATP_synth_asu-like_sf"/>
</dbReference>
<sequence length="435" mass="47153">TAWATAAAHRPVMAEMFEKLFISDADLTYGDRHTFLSVDGGGTLKQPSFKFGSGSAQAIRPYCLEEYNSHLFVGGYGSEDTGDDDRPEMLRHSWLGRSADDVTSGAEGFDKEAWLMLGQKGVRVTGLRKGRGLLLAAKRSELYRISGFGRAYPGWQFSVEGVNNSLGMGVTNPYALAYAGGFWYGLGAQGPFRTDGFLTESLVGPRQREWRAVEDIDNAWVAFHPERRVMLFGVRIPSRFAGGTIYPNVIWAWDVMRDVWQHDWDLNGTEVLFATPSATSTGLAPTSPPNSLVLTVATVVGYTATWVNGDATAETEVWDRPGAGGTWGVRHTEAPAGTTEVVPTVLKTITSSSAANPTNILATAHGILTGDIITIQGHSGQVGWPSINGPSYVVNFIDPDNFTIPVNLITGGTGGTFTITNKNRPHYREISVKVR</sequence>